<dbReference type="PROSITE" id="PS50013">
    <property type="entry name" value="CHROMO_2"/>
    <property type="match status" value="1"/>
</dbReference>
<organism evidence="3 4">
    <name type="scientific">Pleurotus ostreatus (strain PC15)</name>
    <name type="common">Oyster mushroom</name>
    <dbReference type="NCBI Taxonomy" id="1137138"/>
    <lineage>
        <taxon>Eukaryota</taxon>
        <taxon>Fungi</taxon>
        <taxon>Dikarya</taxon>
        <taxon>Basidiomycota</taxon>
        <taxon>Agaricomycotina</taxon>
        <taxon>Agaricomycetes</taxon>
        <taxon>Agaricomycetidae</taxon>
        <taxon>Agaricales</taxon>
        <taxon>Pleurotineae</taxon>
        <taxon>Pleurotaceae</taxon>
        <taxon>Pleurotus</taxon>
    </lineage>
</organism>
<evidence type="ECO:0000259" key="2">
    <source>
        <dbReference type="PROSITE" id="PS50013"/>
    </source>
</evidence>
<dbReference type="InterPro" id="IPR000953">
    <property type="entry name" value="Chromo/chromo_shadow_dom"/>
</dbReference>
<dbReference type="InterPro" id="IPR016197">
    <property type="entry name" value="Chromo-like_dom_sf"/>
</dbReference>
<evidence type="ECO:0000313" key="4">
    <source>
        <dbReference type="Proteomes" id="UP000027073"/>
    </source>
</evidence>
<dbReference type="Gene3D" id="2.40.50.40">
    <property type="match status" value="1"/>
</dbReference>
<dbReference type="AlphaFoldDB" id="A0A067NWT5"/>
<dbReference type="InParanoid" id="A0A067NWT5"/>
<accession>A0A067NWT5</accession>
<dbReference type="GO" id="GO:0006338">
    <property type="term" value="P:chromatin remodeling"/>
    <property type="evidence" value="ECO:0007669"/>
    <property type="project" value="UniProtKB-ARBA"/>
</dbReference>
<dbReference type="Proteomes" id="UP000027073">
    <property type="component" value="Unassembled WGS sequence"/>
</dbReference>
<feature type="region of interest" description="Disordered" evidence="1">
    <location>
        <begin position="148"/>
        <end position="191"/>
    </location>
</feature>
<dbReference type="HOGENOM" id="CLU_1421948_0_0_1"/>
<evidence type="ECO:0000256" key="1">
    <source>
        <dbReference type="SAM" id="MobiDB-lite"/>
    </source>
</evidence>
<evidence type="ECO:0000313" key="3">
    <source>
        <dbReference type="EMBL" id="KDQ32339.1"/>
    </source>
</evidence>
<dbReference type="VEuPathDB" id="FungiDB:PLEOSDRAFT_1091990"/>
<dbReference type="SUPFAM" id="SSF54160">
    <property type="entry name" value="Chromo domain-like"/>
    <property type="match status" value="1"/>
</dbReference>
<reference evidence="4" key="1">
    <citation type="journal article" date="2014" name="Proc. Natl. Acad. Sci. U.S.A.">
        <title>Extensive sampling of basidiomycete genomes demonstrates inadequacy of the white-rot/brown-rot paradigm for wood decay fungi.</title>
        <authorList>
            <person name="Riley R."/>
            <person name="Salamov A.A."/>
            <person name="Brown D.W."/>
            <person name="Nagy L.G."/>
            <person name="Floudas D."/>
            <person name="Held B.W."/>
            <person name="Levasseur A."/>
            <person name="Lombard V."/>
            <person name="Morin E."/>
            <person name="Otillar R."/>
            <person name="Lindquist E.A."/>
            <person name="Sun H."/>
            <person name="LaButti K.M."/>
            <person name="Schmutz J."/>
            <person name="Jabbour D."/>
            <person name="Luo H."/>
            <person name="Baker S.E."/>
            <person name="Pisabarro A.G."/>
            <person name="Walton J.D."/>
            <person name="Blanchette R.A."/>
            <person name="Henrissat B."/>
            <person name="Martin F."/>
            <person name="Cullen D."/>
            <person name="Hibbett D.S."/>
            <person name="Grigoriev I.V."/>
        </authorList>
    </citation>
    <scope>NUCLEOTIDE SEQUENCE [LARGE SCALE GENOMIC DNA]</scope>
    <source>
        <strain evidence="4">PC15</strain>
    </source>
</reference>
<protein>
    <recommendedName>
        <fullName evidence="2">Chromo domain-containing protein</fullName>
    </recommendedName>
</protein>
<sequence>MSMAKSSKKATNKRDIKSKKKTLVKKLETDSDSHSEGEEYVVEGILGAMLCSPLDDDEAYDLQSHSFCSKWIFYVKWEGYHKKDSTWQLFDTFCPQQDGQGSSTHFVTDFFAGIKSSGRNWRSTLVGQKIWLDENEKDPASDLADTAAQDISIGHRQKRARADSGLLAQKKAKNFGRAGPGVDSPGRLDRA</sequence>
<name>A0A067NWT5_PLEO1</name>
<dbReference type="EMBL" id="KL198005">
    <property type="protein sequence ID" value="KDQ32339.1"/>
    <property type="molecule type" value="Genomic_DNA"/>
</dbReference>
<proteinExistence type="predicted"/>
<feature type="domain" description="Chromo" evidence="2">
    <location>
        <begin position="40"/>
        <end position="88"/>
    </location>
</feature>
<gene>
    <name evidence="3" type="ORF">PLEOSDRAFT_1091990</name>
</gene>